<feature type="compositionally biased region" description="Polar residues" evidence="7">
    <location>
        <begin position="281"/>
        <end position="294"/>
    </location>
</feature>
<keyword evidence="5 6" id="KW-0408">Iron</keyword>
<dbReference type="GO" id="GO:0004497">
    <property type="term" value="F:monooxygenase activity"/>
    <property type="evidence" value="ECO:0007669"/>
    <property type="project" value="InterPro"/>
</dbReference>
<evidence type="ECO:0000256" key="6">
    <source>
        <dbReference type="PIRSR" id="PIRSR602401-1"/>
    </source>
</evidence>
<evidence type="ECO:0000256" key="3">
    <source>
        <dbReference type="ARBA" id="ARBA00022617"/>
    </source>
</evidence>
<evidence type="ECO:0000256" key="8">
    <source>
        <dbReference type="SAM" id="Phobius"/>
    </source>
</evidence>
<dbReference type="InterPro" id="IPR002401">
    <property type="entry name" value="Cyt_P450_E_grp-I"/>
</dbReference>
<dbReference type="InterPro" id="IPR049326">
    <property type="entry name" value="Rhodopsin_dom_fungi"/>
</dbReference>
<evidence type="ECO:0000313" key="11">
    <source>
        <dbReference type="Proteomes" id="UP001160390"/>
    </source>
</evidence>
<keyword evidence="4 6" id="KW-0479">Metal-binding</keyword>
<dbReference type="InterPro" id="IPR017972">
    <property type="entry name" value="Cyt_P450_CS"/>
</dbReference>
<name>A0AA35Q5C0_9HYPO</name>
<dbReference type="Proteomes" id="UP001160390">
    <property type="component" value="Unassembled WGS sequence"/>
</dbReference>
<feature type="transmembrane region" description="Helical" evidence="8">
    <location>
        <begin position="240"/>
        <end position="261"/>
    </location>
</feature>
<comment type="caution">
    <text evidence="10">The sequence shown here is derived from an EMBL/GenBank/DDBJ whole genome shotgun (WGS) entry which is preliminary data.</text>
</comment>
<dbReference type="Pfam" id="PF20684">
    <property type="entry name" value="Fung_rhodopsin"/>
    <property type="match status" value="1"/>
</dbReference>
<feature type="transmembrane region" description="Helical" evidence="8">
    <location>
        <begin position="207"/>
        <end position="228"/>
    </location>
</feature>
<dbReference type="SUPFAM" id="SSF48264">
    <property type="entry name" value="Cytochrome P450"/>
    <property type="match status" value="1"/>
</dbReference>
<dbReference type="PRINTS" id="PR00463">
    <property type="entry name" value="EP450I"/>
</dbReference>
<dbReference type="PRINTS" id="PR00385">
    <property type="entry name" value="P450"/>
</dbReference>
<dbReference type="PANTHER" id="PTHR24305:SF210">
    <property type="entry name" value="CYTOCHROME P450 MONOOXYGENASE ASQL-RELATED"/>
    <property type="match status" value="1"/>
</dbReference>
<proteinExistence type="inferred from homology"/>
<accession>A0AA35Q5C0</accession>
<dbReference type="CDD" id="cd11058">
    <property type="entry name" value="CYP60B-like"/>
    <property type="match status" value="1"/>
</dbReference>
<evidence type="ECO:0000256" key="4">
    <source>
        <dbReference type="ARBA" id="ARBA00022723"/>
    </source>
</evidence>
<dbReference type="InterPro" id="IPR050121">
    <property type="entry name" value="Cytochrome_P450_monoxygenase"/>
</dbReference>
<evidence type="ECO:0000256" key="2">
    <source>
        <dbReference type="ARBA" id="ARBA00010617"/>
    </source>
</evidence>
<dbReference type="Gene3D" id="1.10.630.10">
    <property type="entry name" value="Cytochrome P450"/>
    <property type="match status" value="1"/>
</dbReference>
<keyword evidence="8" id="KW-0472">Membrane</keyword>
<dbReference type="PANTHER" id="PTHR24305">
    <property type="entry name" value="CYTOCHROME P450"/>
    <property type="match status" value="1"/>
</dbReference>
<feature type="transmembrane region" description="Helical" evidence="8">
    <location>
        <begin position="12"/>
        <end position="29"/>
    </location>
</feature>
<evidence type="ECO:0000313" key="10">
    <source>
        <dbReference type="EMBL" id="CAI6090839.1"/>
    </source>
</evidence>
<feature type="transmembrane region" description="Helical" evidence="8">
    <location>
        <begin position="412"/>
        <end position="434"/>
    </location>
</feature>
<feature type="transmembrane region" description="Helical" evidence="8">
    <location>
        <begin position="90"/>
        <end position="112"/>
    </location>
</feature>
<evidence type="ECO:0000259" key="9">
    <source>
        <dbReference type="Pfam" id="PF20684"/>
    </source>
</evidence>
<keyword evidence="11" id="KW-1185">Reference proteome</keyword>
<keyword evidence="3 6" id="KW-0349">Heme</keyword>
<feature type="transmembrane region" description="Helical" evidence="8">
    <location>
        <begin position="124"/>
        <end position="147"/>
    </location>
</feature>
<evidence type="ECO:0000256" key="7">
    <source>
        <dbReference type="SAM" id="MobiDB-lite"/>
    </source>
</evidence>
<sequence length="915" mass="103320">MLALEPESWVWYALSWVIVLIRMASRKLVLGSWRKLQIDDYLMLVAMATDTVLIVSMNIVARTSSNLIDPSLHEQLTPENIAERVYGSKMVLVVEQMQCVTIWMVKACILLMYHRLTMSLKQNLAVKIVAGYTLGSFILMEILYLGVWCRPFTEYWAVPPASTQCSAATNHLITNAVFNLSSDIMIILIPMPVFLKSTLGLKKKAVLCGIFAVGLFTILSAILSKYYSFNQPFGVDWTYWYIRESSTAIITANLPLTWSLLQKCFGLKSFKDYSNPYSNQNTNSRFRSTTYGRQSNKRGGTRSASQERITNVPLKIYQKREVQVTNAPVSPTRIESSEESLPLPDQLRTTVHVRGGNASSHNEETASERSVAGAVNRRATVFFRYTPTGCRIESCNMAALDPTSNGFVSLPLLAFSLALVGIAYLICIAIYRLYFHRLSKYPGPFLNRISPLPLSIALLRGRLPFYVKHIHDRYGPVVRLTPTELSFNSERSWKDIYGSRPGHANFHKDPIHVGSVQAVPGAVTITMANDADHARQRRALSHAFSTKALLEQESLITSYIDALRDIANQHAREGRVCNLADWLSYTTFDIIGHLSLGEPFGCLTSSDLRFWVGLISESIKAGAVEQAARRLATTGSWMQKLLLRLLAPPELRQQRVRHLEYSREKILKRIAAPGGNSTHRDFLHYLLRQGDKENLNQDEIIVNGALFIIAGSETTGSFMTGLFNHLLRPENRRAYEKLRDEIRGEFARDEDITFERLSKLPWLSAVLEEGLRIFPSAPIGFTRQVPAGGDSVDGEVLPGGTTVSTCMWAATHAPENFADPYEFRPERWLDREKATDRLGASNPFSLGPRGCIGRNLSYMEQRLIVAKLLWHNDIEMTGDESWRAWDPVNDHENMQVFTNWIKMPLNVRLIPRKME</sequence>
<feature type="binding site" description="axial binding residue" evidence="6">
    <location>
        <position position="851"/>
    </location>
    <ligand>
        <name>heme</name>
        <dbReference type="ChEBI" id="CHEBI:30413"/>
    </ligand>
    <ligandPart>
        <name>Fe</name>
        <dbReference type="ChEBI" id="CHEBI:18248"/>
    </ligandPart>
</feature>
<feature type="domain" description="Rhodopsin" evidence="9">
    <location>
        <begin position="22"/>
        <end position="263"/>
    </location>
</feature>
<feature type="region of interest" description="Disordered" evidence="7">
    <location>
        <begin position="281"/>
        <end position="305"/>
    </location>
</feature>
<dbReference type="EMBL" id="CABFNP030001042">
    <property type="protein sequence ID" value="CAI6090839.1"/>
    <property type="molecule type" value="Genomic_DNA"/>
</dbReference>
<protein>
    <recommendedName>
        <fullName evidence="9">Rhodopsin domain-containing protein</fullName>
    </recommendedName>
</protein>
<dbReference type="PROSITE" id="PS00086">
    <property type="entry name" value="CYTOCHROME_P450"/>
    <property type="match status" value="1"/>
</dbReference>
<dbReference type="Pfam" id="PF00067">
    <property type="entry name" value="p450"/>
    <property type="match status" value="1"/>
</dbReference>
<dbReference type="GO" id="GO:0020037">
    <property type="term" value="F:heme binding"/>
    <property type="evidence" value="ECO:0007669"/>
    <property type="project" value="InterPro"/>
</dbReference>
<reference evidence="10" key="1">
    <citation type="submission" date="2023-01" db="EMBL/GenBank/DDBJ databases">
        <authorList>
            <person name="Piombo E."/>
        </authorList>
    </citation>
    <scope>NUCLEOTIDE SEQUENCE</scope>
</reference>
<dbReference type="GO" id="GO:0005506">
    <property type="term" value="F:iron ion binding"/>
    <property type="evidence" value="ECO:0007669"/>
    <property type="project" value="InterPro"/>
</dbReference>
<organism evidence="10 11">
    <name type="scientific">Clonostachys chloroleuca</name>
    <dbReference type="NCBI Taxonomy" id="1926264"/>
    <lineage>
        <taxon>Eukaryota</taxon>
        <taxon>Fungi</taxon>
        <taxon>Dikarya</taxon>
        <taxon>Ascomycota</taxon>
        <taxon>Pezizomycotina</taxon>
        <taxon>Sordariomycetes</taxon>
        <taxon>Hypocreomycetidae</taxon>
        <taxon>Hypocreales</taxon>
        <taxon>Bionectriaceae</taxon>
        <taxon>Clonostachys</taxon>
    </lineage>
</organism>
<evidence type="ECO:0000256" key="5">
    <source>
        <dbReference type="ARBA" id="ARBA00023004"/>
    </source>
</evidence>
<keyword evidence="8" id="KW-0812">Transmembrane</keyword>
<dbReference type="GO" id="GO:0016705">
    <property type="term" value="F:oxidoreductase activity, acting on paired donors, with incorporation or reduction of molecular oxygen"/>
    <property type="evidence" value="ECO:0007669"/>
    <property type="project" value="InterPro"/>
</dbReference>
<dbReference type="InterPro" id="IPR001128">
    <property type="entry name" value="Cyt_P450"/>
</dbReference>
<dbReference type="AlphaFoldDB" id="A0AA35Q5C0"/>
<dbReference type="InterPro" id="IPR036396">
    <property type="entry name" value="Cyt_P450_sf"/>
</dbReference>
<keyword evidence="8" id="KW-1133">Transmembrane helix</keyword>
<comment type="similarity">
    <text evidence="2">Belongs to the cytochrome P450 family.</text>
</comment>
<gene>
    <name evidence="10" type="ORF">CCHLO57077_00010067</name>
</gene>
<feature type="transmembrane region" description="Helical" evidence="8">
    <location>
        <begin position="41"/>
        <end position="61"/>
    </location>
</feature>
<evidence type="ECO:0000256" key="1">
    <source>
        <dbReference type="ARBA" id="ARBA00001971"/>
    </source>
</evidence>
<comment type="cofactor">
    <cofactor evidence="1 6">
        <name>heme</name>
        <dbReference type="ChEBI" id="CHEBI:30413"/>
    </cofactor>
</comment>